<feature type="compositionally biased region" description="Basic and acidic residues" evidence="2">
    <location>
        <begin position="240"/>
        <end position="249"/>
    </location>
</feature>
<dbReference type="FunFam" id="3.10.20.230:FF:000004">
    <property type="entry name" value="Doublecortin domain containing 2"/>
    <property type="match status" value="1"/>
</dbReference>
<dbReference type="FunFam" id="3.10.20.230:FF:000011">
    <property type="entry name" value="Doublecortin domain containing 2B"/>
    <property type="match status" value="1"/>
</dbReference>
<reference evidence="4" key="2">
    <citation type="submission" date="2025-08" db="UniProtKB">
        <authorList>
            <consortium name="Ensembl"/>
        </authorList>
    </citation>
    <scope>IDENTIFICATION</scope>
</reference>
<dbReference type="PROSITE" id="PS50309">
    <property type="entry name" value="DC"/>
    <property type="match status" value="2"/>
</dbReference>
<sequence length="384" mass="42496">VADMAASSLLPPVKSVVVYRNGDPFHTGRRFVVNHRHVGTMEAFLNEVTHSIGATLAIRTLYTPRQGHRVADLQDLQTGAQYVAAGFERFKKLEPADSSARWRHFVPVPCIIHVFRNGDLLHPPLRFIIPRSMQQDLDQVLRLVSEKVDLRTGAVRRLCSVGGQSVSSAADLQTGQCYVAVGTERFKKLPYVELLVSKTTQRYWCLWSLQITSKGTRDTAHGRLCVFHSDISLDGGGRGGYDRRVKSTGDETAEASERSTGGAESSLFPLKPVKISRNPTRKAVRSRSGKTREEVRGAEEVQEDENTATELPLDQIRFLLFHLIMSLSQTAAAPQPGLLPTAGTVPPRHTHPAPDPVLSRTPDRAGHRTERATCSRCWLNKGNL</sequence>
<dbReference type="GO" id="GO:0035556">
    <property type="term" value="P:intracellular signal transduction"/>
    <property type="evidence" value="ECO:0007669"/>
    <property type="project" value="InterPro"/>
</dbReference>
<dbReference type="InterPro" id="IPR036572">
    <property type="entry name" value="Doublecortin_dom_sf"/>
</dbReference>
<feature type="compositionally biased region" description="Basic and acidic residues" evidence="2">
    <location>
        <begin position="290"/>
        <end position="299"/>
    </location>
</feature>
<evidence type="ECO:0000259" key="3">
    <source>
        <dbReference type="PROSITE" id="PS50309"/>
    </source>
</evidence>
<dbReference type="AlphaFoldDB" id="A0A672HF96"/>
<keyword evidence="1" id="KW-0677">Repeat</keyword>
<organism evidence="4 5">
    <name type="scientific">Salarias fasciatus</name>
    <name type="common">Jewelled blenny</name>
    <name type="synonym">Blennius fasciatus</name>
    <dbReference type="NCBI Taxonomy" id="181472"/>
    <lineage>
        <taxon>Eukaryota</taxon>
        <taxon>Metazoa</taxon>
        <taxon>Chordata</taxon>
        <taxon>Craniata</taxon>
        <taxon>Vertebrata</taxon>
        <taxon>Euteleostomi</taxon>
        <taxon>Actinopterygii</taxon>
        <taxon>Neopterygii</taxon>
        <taxon>Teleostei</taxon>
        <taxon>Neoteleostei</taxon>
        <taxon>Acanthomorphata</taxon>
        <taxon>Ovalentaria</taxon>
        <taxon>Blenniimorphae</taxon>
        <taxon>Blenniiformes</taxon>
        <taxon>Blennioidei</taxon>
        <taxon>Blenniidae</taxon>
        <taxon>Salariinae</taxon>
        <taxon>Salarias</taxon>
    </lineage>
</organism>
<name>A0A672HF96_SALFA</name>
<dbReference type="Pfam" id="PF03607">
    <property type="entry name" value="DCX"/>
    <property type="match status" value="2"/>
</dbReference>
<dbReference type="InParanoid" id="A0A672HF96"/>
<dbReference type="Gene3D" id="3.10.20.230">
    <property type="entry name" value="Doublecortin domain"/>
    <property type="match status" value="2"/>
</dbReference>
<dbReference type="PANTHER" id="PTHR23004">
    <property type="entry name" value="DOUBLECORTIN DOMAIN CONTAINING 2"/>
    <property type="match status" value="1"/>
</dbReference>
<evidence type="ECO:0000313" key="5">
    <source>
        <dbReference type="Proteomes" id="UP000472267"/>
    </source>
</evidence>
<dbReference type="SUPFAM" id="SSF89837">
    <property type="entry name" value="Doublecortin (DC)"/>
    <property type="match status" value="2"/>
</dbReference>
<feature type="domain" description="Doublecortin" evidence="3">
    <location>
        <begin position="14"/>
        <end position="96"/>
    </location>
</feature>
<feature type="domain" description="Doublecortin" evidence="3">
    <location>
        <begin position="110"/>
        <end position="192"/>
    </location>
</feature>
<reference evidence="4" key="1">
    <citation type="submission" date="2019-06" db="EMBL/GenBank/DDBJ databases">
        <authorList>
            <consortium name="Wellcome Sanger Institute Data Sharing"/>
        </authorList>
    </citation>
    <scope>NUCLEOTIDE SEQUENCE [LARGE SCALE GENOMIC DNA]</scope>
</reference>
<dbReference type="GO" id="GO:0005874">
    <property type="term" value="C:microtubule"/>
    <property type="evidence" value="ECO:0007669"/>
    <property type="project" value="TreeGrafter"/>
</dbReference>
<dbReference type="SMART" id="SM00537">
    <property type="entry name" value="DCX"/>
    <property type="match status" value="2"/>
</dbReference>
<evidence type="ECO:0000256" key="1">
    <source>
        <dbReference type="ARBA" id="ARBA00022737"/>
    </source>
</evidence>
<protein>
    <submittedName>
        <fullName evidence="4">Doublecortin domain containing 2B</fullName>
    </submittedName>
</protein>
<keyword evidence="5" id="KW-1185">Reference proteome</keyword>
<dbReference type="Ensembl" id="ENSSFAT00005028793.1">
    <property type="protein sequence ID" value="ENSSFAP00005027737.1"/>
    <property type="gene ID" value="ENSSFAG00005014151.1"/>
</dbReference>
<proteinExistence type="predicted"/>
<accession>A0A672HF96</accession>
<feature type="region of interest" description="Disordered" evidence="2">
    <location>
        <begin position="335"/>
        <end position="368"/>
    </location>
</feature>
<dbReference type="Proteomes" id="UP000472267">
    <property type="component" value="Chromosome 19"/>
</dbReference>
<dbReference type="PANTHER" id="PTHR23004:SF10">
    <property type="entry name" value="DOUBLECORTIN DOMAIN-CONTAINING PROTEIN 2B"/>
    <property type="match status" value="1"/>
</dbReference>
<evidence type="ECO:0000256" key="2">
    <source>
        <dbReference type="SAM" id="MobiDB-lite"/>
    </source>
</evidence>
<feature type="compositionally biased region" description="Basic residues" evidence="2">
    <location>
        <begin position="279"/>
        <end position="289"/>
    </location>
</feature>
<dbReference type="InterPro" id="IPR003533">
    <property type="entry name" value="Doublecortin_dom"/>
</dbReference>
<evidence type="ECO:0000313" key="4">
    <source>
        <dbReference type="Ensembl" id="ENSSFAP00005027737.1"/>
    </source>
</evidence>
<feature type="region of interest" description="Disordered" evidence="2">
    <location>
        <begin position="238"/>
        <end position="307"/>
    </location>
</feature>
<reference evidence="4" key="3">
    <citation type="submission" date="2025-09" db="UniProtKB">
        <authorList>
            <consortium name="Ensembl"/>
        </authorList>
    </citation>
    <scope>IDENTIFICATION</scope>
</reference>
<dbReference type="OMA" id="SVYKMKG"/>
<dbReference type="GO" id="GO:0005815">
    <property type="term" value="C:microtubule organizing center"/>
    <property type="evidence" value="ECO:0007669"/>
    <property type="project" value="TreeGrafter"/>
</dbReference>